<sequence>MGSSGSRLGGSPPSVPHPSRNRPGFKRVLSSIFICGACSSSHPTHQMEDDPAEKLVNSAEHDDLKKIQIPAKNSSFPTGTGSELSNHTTETAIEPERSVLPGENSSIEDSPGYVNAIDKGKHLSENKDLYFTPRSFPNSRSDDASTSYEDEHSPQPESANARASTEALNRGNSTRNGDIPHSCAGFALSNSPFSDGGQSLSDEVLVENCANEVMVFHDCDSGSVSVLSESPPYDTSQQTTPSGLGFLVTERDQSHSDGNVLQVDVVGVSSNMPSSSSAELSYHEPRRSSRRIFWDAFSRRSSRRNAESRLLFTTDDPDGLDSHDRWVVDFNGDFFDDRIGGNSRLYGSGNQNTSEWRRRSSSEIWERFRDVGRNGTDPRATTCSAGIHPVGSCSCGSVLRDEESGARASISRIVMLAEALFEVLDEIHNQPMSLSLSMVSLPAPESVVNSFPVKDHRKRVRLESEDDTAQCYICLAEYEEGDKIRTLPCCHEYHVTCIDKWLKEIHGVCPLCRGDVCDGFNSAEGAISSLEVPSL</sequence>
<dbReference type="FunFam" id="3.30.40.10:FF:000388">
    <property type="entry name" value="Putative RING zinc finger domain superfamily protein"/>
    <property type="match status" value="1"/>
</dbReference>
<reference evidence="11 12" key="1">
    <citation type="submission" date="2024-11" db="EMBL/GenBank/DDBJ databases">
        <title>A near-complete genome assembly of Cinchona calisaya.</title>
        <authorList>
            <person name="Lian D.C."/>
            <person name="Zhao X.W."/>
            <person name="Wei L."/>
        </authorList>
    </citation>
    <scope>NUCLEOTIDE SEQUENCE [LARGE SCALE GENOMIC DNA]</scope>
    <source>
        <tissue evidence="11">Nenye</tissue>
    </source>
</reference>
<feature type="compositionally biased region" description="Polar residues" evidence="9">
    <location>
        <begin position="135"/>
        <end position="147"/>
    </location>
</feature>
<feature type="compositionally biased region" description="Basic and acidic residues" evidence="9">
    <location>
        <begin position="118"/>
        <end position="128"/>
    </location>
</feature>
<keyword evidence="2" id="KW-0812">Transmembrane</keyword>
<feature type="compositionally biased region" description="Polar residues" evidence="9">
    <location>
        <begin position="155"/>
        <end position="176"/>
    </location>
</feature>
<keyword evidence="4 8" id="KW-0863">Zinc-finger</keyword>
<evidence type="ECO:0000313" key="11">
    <source>
        <dbReference type="EMBL" id="KAL3532241.1"/>
    </source>
</evidence>
<keyword evidence="3" id="KW-0479">Metal-binding</keyword>
<proteinExistence type="predicted"/>
<feature type="region of interest" description="Disordered" evidence="9">
    <location>
        <begin position="57"/>
        <end position="177"/>
    </location>
</feature>
<dbReference type="SUPFAM" id="SSF57850">
    <property type="entry name" value="RING/U-box"/>
    <property type="match status" value="1"/>
</dbReference>
<dbReference type="InterPro" id="IPR001841">
    <property type="entry name" value="Znf_RING"/>
</dbReference>
<feature type="region of interest" description="Disordered" evidence="9">
    <location>
        <begin position="1"/>
        <end position="23"/>
    </location>
</feature>
<feature type="domain" description="RING-type" evidence="10">
    <location>
        <begin position="471"/>
        <end position="513"/>
    </location>
</feature>
<keyword evidence="12" id="KW-1185">Reference proteome</keyword>
<evidence type="ECO:0000256" key="8">
    <source>
        <dbReference type="PROSITE-ProRule" id="PRU00175"/>
    </source>
</evidence>
<dbReference type="AlphaFoldDB" id="A0ABD3AM52"/>
<evidence type="ECO:0000256" key="1">
    <source>
        <dbReference type="ARBA" id="ARBA00004167"/>
    </source>
</evidence>
<keyword evidence="5" id="KW-0862">Zinc</keyword>
<organism evidence="11 12">
    <name type="scientific">Cinchona calisaya</name>
    <dbReference type="NCBI Taxonomy" id="153742"/>
    <lineage>
        <taxon>Eukaryota</taxon>
        <taxon>Viridiplantae</taxon>
        <taxon>Streptophyta</taxon>
        <taxon>Embryophyta</taxon>
        <taxon>Tracheophyta</taxon>
        <taxon>Spermatophyta</taxon>
        <taxon>Magnoliopsida</taxon>
        <taxon>eudicotyledons</taxon>
        <taxon>Gunneridae</taxon>
        <taxon>Pentapetalae</taxon>
        <taxon>asterids</taxon>
        <taxon>lamiids</taxon>
        <taxon>Gentianales</taxon>
        <taxon>Rubiaceae</taxon>
        <taxon>Cinchonoideae</taxon>
        <taxon>Cinchoneae</taxon>
        <taxon>Cinchona</taxon>
    </lineage>
</organism>
<evidence type="ECO:0000256" key="2">
    <source>
        <dbReference type="ARBA" id="ARBA00022692"/>
    </source>
</evidence>
<dbReference type="Proteomes" id="UP001630127">
    <property type="component" value="Unassembled WGS sequence"/>
</dbReference>
<dbReference type="EMBL" id="JBJUIK010000003">
    <property type="protein sequence ID" value="KAL3532241.1"/>
    <property type="molecule type" value="Genomic_DNA"/>
</dbReference>
<name>A0ABD3AM52_9GENT</name>
<comment type="caution">
    <text evidence="11">The sequence shown here is derived from an EMBL/GenBank/DDBJ whole genome shotgun (WGS) entry which is preliminary data.</text>
</comment>
<dbReference type="PANTHER" id="PTHR47168">
    <property type="entry name" value="RING ZINC FINGER DOMAIN SUPERFAMILY PROTEIN-RELATED"/>
    <property type="match status" value="1"/>
</dbReference>
<dbReference type="GO" id="GO:0016020">
    <property type="term" value="C:membrane"/>
    <property type="evidence" value="ECO:0007669"/>
    <property type="project" value="UniProtKB-SubCell"/>
</dbReference>
<dbReference type="GO" id="GO:0008270">
    <property type="term" value="F:zinc ion binding"/>
    <property type="evidence" value="ECO:0007669"/>
    <property type="project" value="UniProtKB-KW"/>
</dbReference>
<gene>
    <name evidence="11" type="ORF">ACH5RR_005762</name>
</gene>
<evidence type="ECO:0000256" key="5">
    <source>
        <dbReference type="ARBA" id="ARBA00022833"/>
    </source>
</evidence>
<keyword evidence="6" id="KW-1133">Transmembrane helix</keyword>
<dbReference type="InterPro" id="IPR013083">
    <property type="entry name" value="Znf_RING/FYVE/PHD"/>
</dbReference>
<accession>A0ABD3AM52</accession>
<dbReference type="PROSITE" id="PS50089">
    <property type="entry name" value="ZF_RING_2"/>
    <property type="match status" value="1"/>
</dbReference>
<feature type="compositionally biased region" description="Low complexity" evidence="9">
    <location>
        <begin position="1"/>
        <end position="12"/>
    </location>
</feature>
<keyword evidence="7" id="KW-0472">Membrane</keyword>
<evidence type="ECO:0000256" key="6">
    <source>
        <dbReference type="ARBA" id="ARBA00022989"/>
    </source>
</evidence>
<protein>
    <recommendedName>
        <fullName evidence="10">RING-type domain-containing protein</fullName>
    </recommendedName>
</protein>
<dbReference type="InterPro" id="IPR051653">
    <property type="entry name" value="E3_ligase_sorting_rcpt"/>
</dbReference>
<evidence type="ECO:0000313" key="12">
    <source>
        <dbReference type="Proteomes" id="UP001630127"/>
    </source>
</evidence>
<evidence type="ECO:0000256" key="9">
    <source>
        <dbReference type="SAM" id="MobiDB-lite"/>
    </source>
</evidence>
<dbReference type="Gene3D" id="3.30.40.10">
    <property type="entry name" value="Zinc/RING finger domain, C3HC4 (zinc finger)"/>
    <property type="match status" value="1"/>
</dbReference>
<evidence type="ECO:0000256" key="3">
    <source>
        <dbReference type="ARBA" id="ARBA00022723"/>
    </source>
</evidence>
<evidence type="ECO:0000256" key="7">
    <source>
        <dbReference type="ARBA" id="ARBA00023136"/>
    </source>
</evidence>
<evidence type="ECO:0000259" key="10">
    <source>
        <dbReference type="PROSITE" id="PS50089"/>
    </source>
</evidence>
<dbReference type="Pfam" id="PF13639">
    <property type="entry name" value="zf-RING_2"/>
    <property type="match status" value="1"/>
</dbReference>
<evidence type="ECO:0000256" key="4">
    <source>
        <dbReference type="ARBA" id="ARBA00022771"/>
    </source>
</evidence>
<comment type="subcellular location">
    <subcellularLocation>
        <location evidence="1">Membrane</location>
        <topology evidence="1">Single-pass membrane protein</topology>
    </subcellularLocation>
</comment>
<feature type="compositionally biased region" description="Polar residues" evidence="9">
    <location>
        <begin position="71"/>
        <end position="91"/>
    </location>
</feature>
<dbReference type="SMART" id="SM00184">
    <property type="entry name" value="RING"/>
    <property type="match status" value="1"/>
</dbReference>
<dbReference type="PANTHER" id="PTHR47168:SF6">
    <property type="entry name" value="E3 UBIQUITIN-PROTEIN LIGASE RLIM-LIKE"/>
    <property type="match status" value="1"/>
</dbReference>